<comment type="subcellular location">
    <subcellularLocation>
        <location evidence="1">Cell membrane</location>
        <topology evidence="1">Single-pass membrane protein</topology>
    </subcellularLocation>
</comment>
<dbReference type="InterPro" id="IPR006665">
    <property type="entry name" value="OmpA-like"/>
</dbReference>
<dbReference type="Gene3D" id="3.30.1330.60">
    <property type="entry name" value="OmpA-like domain"/>
    <property type="match status" value="1"/>
</dbReference>
<evidence type="ECO:0000256" key="5">
    <source>
        <dbReference type="ARBA" id="ARBA00022989"/>
    </source>
</evidence>
<keyword evidence="4 8" id="KW-0812">Transmembrane</keyword>
<dbReference type="CDD" id="cd07185">
    <property type="entry name" value="OmpA_C-like"/>
    <property type="match status" value="1"/>
</dbReference>
<dbReference type="SUPFAM" id="SSF103088">
    <property type="entry name" value="OmpA-like"/>
    <property type="match status" value="1"/>
</dbReference>
<feature type="domain" description="OmpA-like" evidence="9">
    <location>
        <begin position="136"/>
        <end position="256"/>
    </location>
</feature>
<dbReference type="Proteomes" id="UP000594034">
    <property type="component" value="Chromosome"/>
</dbReference>
<dbReference type="Pfam" id="PF00691">
    <property type="entry name" value="OmpA"/>
    <property type="match status" value="1"/>
</dbReference>
<gene>
    <name evidence="10" type="ORF">FE240_06010</name>
</gene>
<evidence type="ECO:0000313" key="11">
    <source>
        <dbReference type="Proteomes" id="UP000594034"/>
    </source>
</evidence>
<dbReference type="KEGG" id="asim:FE240_06010"/>
<dbReference type="PANTHER" id="PTHR30329">
    <property type="entry name" value="STATOR ELEMENT OF FLAGELLAR MOTOR COMPLEX"/>
    <property type="match status" value="1"/>
</dbReference>
<evidence type="ECO:0000313" key="10">
    <source>
        <dbReference type="EMBL" id="QFI54287.1"/>
    </source>
</evidence>
<protein>
    <submittedName>
        <fullName evidence="10">Cell envelope biogenesis protein OmpA</fullName>
    </submittedName>
</protein>
<dbReference type="InterPro" id="IPR050330">
    <property type="entry name" value="Bact_OuterMem_StrucFunc"/>
</dbReference>
<evidence type="ECO:0000256" key="7">
    <source>
        <dbReference type="PROSITE-ProRule" id="PRU00473"/>
    </source>
</evidence>
<dbReference type="AlphaFoldDB" id="A0A5J6WVQ1"/>
<evidence type="ECO:0000256" key="1">
    <source>
        <dbReference type="ARBA" id="ARBA00004162"/>
    </source>
</evidence>
<dbReference type="Pfam" id="PF13677">
    <property type="entry name" value="MotB_plug"/>
    <property type="match status" value="1"/>
</dbReference>
<keyword evidence="5 8" id="KW-1133">Transmembrane helix</keyword>
<dbReference type="PANTHER" id="PTHR30329:SF20">
    <property type="entry name" value="EXPORTED PROTEIN"/>
    <property type="match status" value="1"/>
</dbReference>
<accession>A0A5J6WVQ1</accession>
<keyword evidence="11" id="KW-1185">Reference proteome</keyword>
<keyword evidence="6 7" id="KW-0472">Membrane</keyword>
<evidence type="ECO:0000256" key="6">
    <source>
        <dbReference type="ARBA" id="ARBA00023136"/>
    </source>
</evidence>
<evidence type="ECO:0000256" key="3">
    <source>
        <dbReference type="ARBA" id="ARBA00022475"/>
    </source>
</evidence>
<evidence type="ECO:0000259" key="9">
    <source>
        <dbReference type="PROSITE" id="PS51123"/>
    </source>
</evidence>
<keyword evidence="3" id="KW-1003">Cell membrane</keyword>
<dbReference type="InterPro" id="IPR025713">
    <property type="entry name" value="MotB-like_N_dom"/>
</dbReference>
<dbReference type="PROSITE" id="PS51123">
    <property type="entry name" value="OMPA_2"/>
    <property type="match status" value="1"/>
</dbReference>
<dbReference type="GO" id="GO:0005886">
    <property type="term" value="C:plasma membrane"/>
    <property type="evidence" value="ECO:0007669"/>
    <property type="project" value="UniProtKB-SubCell"/>
</dbReference>
<feature type="transmembrane region" description="Helical" evidence="8">
    <location>
        <begin position="21"/>
        <end position="40"/>
    </location>
</feature>
<evidence type="ECO:0000256" key="8">
    <source>
        <dbReference type="SAM" id="Phobius"/>
    </source>
</evidence>
<dbReference type="InterPro" id="IPR036737">
    <property type="entry name" value="OmpA-like_sf"/>
</dbReference>
<evidence type="ECO:0000256" key="4">
    <source>
        <dbReference type="ARBA" id="ARBA00022692"/>
    </source>
</evidence>
<evidence type="ECO:0000256" key="2">
    <source>
        <dbReference type="ARBA" id="ARBA00008914"/>
    </source>
</evidence>
<dbReference type="EMBL" id="CP040449">
    <property type="protein sequence ID" value="QFI54287.1"/>
    <property type="molecule type" value="Genomic_DNA"/>
</dbReference>
<organism evidence="10 11">
    <name type="scientific">Aeromonas simiae</name>
    <dbReference type="NCBI Taxonomy" id="218936"/>
    <lineage>
        <taxon>Bacteria</taxon>
        <taxon>Pseudomonadati</taxon>
        <taxon>Pseudomonadota</taxon>
        <taxon>Gammaproteobacteria</taxon>
        <taxon>Aeromonadales</taxon>
        <taxon>Aeromonadaceae</taxon>
        <taxon>Aeromonas</taxon>
    </lineage>
</organism>
<comment type="similarity">
    <text evidence="2">Belongs to the MotB family.</text>
</comment>
<proteinExistence type="inferred from homology"/>
<reference evidence="10 11" key="1">
    <citation type="submission" date="2019-05" db="EMBL/GenBank/DDBJ databases">
        <title>OXA-830, a novel chromosomally encoded expanded-spectrum class D beta-lactamase in Aeromonas simiae.</title>
        <authorList>
            <person name="Zhou W."/>
            <person name="Chen Q."/>
        </authorList>
    </citation>
    <scope>NUCLEOTIDE SEQUENCE [LARGE SCALE GENOMIC DNA]</scope>
    <source>
        <strain evidence="10 11">A6</strain>
    </source>
</reference>
<dbReference type="RefSeq" id="WP_193003776.1">
    <property type="nucleotide sequence ID" value="NZ_CP040449.1"/>
</dbReference>
<name>A0A5J6WVQ1_9GAMM</name>
<sequence>MRRRHRLQLKGREHLDRWLISYADYMTLIFALFVVLYSVAVVNKEKYRSVIDGLSQAFSQQQPHSHGLLEGTGNHLLDAVSVAPASLLESAATSQAPDSIIMQRQDGASLAEIDAQLGRAVGALVDAGLVKINRDDEWLTIELSAGLLFASGSATLGRNAPDVIAALSRILKPVDNYIRVRGYTDNQQINNEIFHSNWQLSAARAGAVLESLMALGIDPHRLAMEAYGEFSPWSDNSSEQGRAQNRKVVIALSRYAWVAPLAERQVKENTSATEPMVPVTVPNEQDIKVITLPNGGIRITTRKEP</sequence>